<dbReference type="InterPro" id="IPR036431">
    <property type="entry name" value="ARID_dom_sf"/>
</dbReference>
<comment type="caution">
    <text evidence="5">The sequence shown here is derived from an EMBL/GenBank/DDBJ whole genome shotgun (WGS) entry which is preliminary data.</text>
</comment>
<dbReference type="Gene3D" id="1.10.30.10">
    <property type="entry name" value="High mobility group box domain"/>
    <property type="match status" value="1"/>
</dbReference>
<dbReference type="InterPro" id="IPR045303">
    <property type="entry name" value="ARID_HMGB9-like"/>
</dbReference>
<dbReference type="CDD" id="cd16872">
    <property type="entry name" value="ARID_HMGB9-like"/>
    <property type="match status" value="1"/>
</dbReference>
<feature type="compositionally biased region" description="Polar residues" evidence="2">
    <location>
        <begin position="238"/>
        <end position="249"/>
    </location>
</feature>
<organism evidence="5 6">
    <name type="scientific">Rhynchospora tenuis</name>
    <dbReference type="NCBI Taxonomy" id="198213"/>
    <lineage>
        <taxon>Eukaryota</taxon>
        <taxon>Viridiplantae</taxon>
        <taxon>Streptophyta</taxon>
        <taxon>Embryophyta</taxon>
        <taxon>Tracheophyta</taxon>
        <taxon>Spermatophyta</taxon>
        <taxon>Magnoliopsida</taxon>
        <taxon>Liliopsida</taxon>
        <taxon>Poales</taxon>
        <taxon>Cyperaceae</taxon>
        <taxon>Cyperoideae</taxon>
        <taxon>Rhynchosporeae</taxon>
        <taxon>Rhynchospora</taxon>
    </lineage>
</organism>
<keyword evidence="1" id="KW-0539">Nucleus</keyword>
<dbReference type="Proteomes" id="UP001210211">
    <property type="component" value="Unassembled WGS sequence"/>
</dbReference>
<proteinExistence type="predicted"/>
<evidence type="ECO:0000259" key="4">
    <source>
        <dbReference type="PROSITE" id="PS51011"/>
    </source>
</evidence>
<evidence type="ECO:0000259" key="3">
    <source>
        <dbReference type="PROSITE" id="PS50118"/>
    </source>
</evidence>
<dbReference type="EMBL" id="JAMRDG010000002">
    <property type="protein sequence ID" value="KAJ3690816.1"/>
    <property type="molecule type" value="Genomic_DNA"/>
</dbReference>
<feature type="domain" description="HMG box" evidence="3">
    <location>
        <begin position="265"/>
        <end position="332"/>
    </location>
</feature>
<gene>
    <name evidence="5" type="ORF">LUZ61_019980</name>
</gene>
<dbReference type="SMART" id="SM01014">
    <property type="entry name" value="ARID"/>
    <property type="match status" value="1"/>
</dbReference>
<dbReference type="InterPro" id="IPR036910">
    <property type="entry name" value="HMG_box_dom_sf"/>
</dbReference>
<evidence type="ECO:0008006" key="7">
    <source>
        <dbReference type="Google" id="ProtNLM"/>
    </source>
</evidence>
<dbReference type="PANTHER" id="PTHR46691:SF1">
    <property type="entry name" value="AT-RICH INTERACTIVE DOMAIN-CONTAINING PROTEIN 2"/>
    <property type="match status" value="1"/>
</dbReference>
<evidence type="ECO:0000256" key="1">
    <source>
        <dbReference type="PROSITE-ProRule" id="PRU00267"/>
    </source>
</evidence>
<dbReference type="CDD" id="cd22009">
    <property type="entry name" value="HMG-box_AtHMGB9-like"/>
    <property type="match status" value="1"/>
</dbReference>
<dbReference type="InterPro" id="IPR001606">
    <property type="entry name" value="ARID_dom"/>
</dbReference>
<dbReference type="Gene3D" id="1.10.150.60">
    <property type="entry name" value="ARID DNA-binding domain"/>
    <property type="match status" value="1"/>
</dbReference>
<dbReference type="GO" id="GO:0005634">
    <property type="term" value="C:nucleus"/>
    <property type="evidence" value="ECO:0007669"/>
    <property type="project" value="UniProtKB-UniRule"/>
</dbReference>
<dbReference type="SMART" id="SM00501">
    <property type="entry name" value="BRIGHT"/>
    <property type="match status" value="1"/>
</dbReference>
<protein>
    <recommendedName>
        <fullName evidence="7">High mobility group B protein 9</fullName>
    </recommendedName>
</protein>
<evidence type="ECO:0000313" key="6">
    <source>
        <dbReference type="Proteomes" id="UP001210211"/>
    </source>
</evidence>
<dbReference type="Pfam" id="PF00505">
    <property type="entry name" value="HMG_box"/>
    <property type="match status" value="1"/>
</dbReference>
<evidence type="ECO:0000256" key="2">
    <source>
        <dbReference type="SAM" id="MobiDB-lite"/>
    </source>
</evidence>
<dbReference type="SMART" id="SM00398">
    <property type="entry name" value="HMG"/>
    <property type="match status" value="1"/>
</dbReference>
<dbReference type="SUPFAM" id="SSF46774">
    <property type="entry name" value="ARID-like"/>
    <property type="match status" value="1"/>
</dbReference>
<dbReference type="PANTHER" id="PTHR46691">
    <property type="entry name" value="HIGH MOBILITY GROUP B PROTEIN 9"/>
    <property type="match status" value="1"/>
</dbReference>
<name>A0AAD5ZCD7_9POAL</name>
<keyword evidence="6" id="KW-1185">Reference proteome</keyword>
<sequence>MEENKEVRMEIEMERMPDSHGHGMEEAKVYPSPLYTHEEVVRDREAFMDALMRFLSSIGSKFTVPVVGGKRLDLHLLYVEVTRRGGLEKVIKNRKWRDIIAEFKFPNTTTSAAYVLRRYYLSLLHHFEQVYFFGANGPLAPPSASLQTKTPQSKLTNAGSVAFGSSTENSGTQERVLPEKPNGGSFNFTVVGSIDGKFEYGYLVTVKIGDELLRGILYNTPQPQVSPYPSKMKALMGSTCTNVPTSPQTRGRRKRKFKSRDPAHPKPNRSAYNFFFAETHARLKEMYPQRDREYSKMIGESWNKLTTEEKLVYHNYSVKDKERYKMEMQEYREKLKVAPCTKETAAGIEKASEDLPAEA</sequence>
<feature type="domain" description="ARID" evidence="4">
    <location>
        <begin position="41"/>
        <end position="132"/>
    </location>
</feature>
<feature type="DNA-binding region" description="HMG box" evidence="1">
    <location>
        <begin position="265"/>
        <end position="332"/>
    </location>
</feature>
<reference evidence="5 6" key="1">
    <citation type="journal article" date="2022" name="Cell">
        <title>Repeat-based holocentromeres influence genome architecture and karyotype evolution.</title>
        <authorList>
            <person name="Hofstatter P.G."/>
            <person name="Thangavel G."/>
            <person name="Lux T."/>
            <person name="Neumann P."/>
            <person name="Vondrak T."/>
            <person name="Novak P."/>
            <person name="Zhang M."/>
            <person name="Costa L."/>
            <person name="Castellani M."/>
            <person name="Scott A."/>
            <person name="Toegelov H."/>
            <person name="Fuchs J."/>
            <person name="Mata-Sucre Y."/>
            <person name="Dias Y."/>
            <person name="Vanzela A.L.L."/>
            <person name="Huettel B."/>
            <person name="Almeida C.C.S."/>
            <person name="Simkova H."/>
            <person name="Souza G."/>
            <person name="Pedrosa-Harand A."/>
            <person name="Macas J."/>
            <person name="Mayer K.F.X."/>
            <person name="Houben A."/>
            <person name="Marques A."/>
        </authorList>
    </citation>
    <scope>NUCLEOTIDE SEQUENCE [LARGE SCALE GENOMIC DNA]</scope>
    <source>
        <strain evidence="5">RhyTen1mFocal</strain>
    </source>
</reference>
<dbReference type="AlphaFoldDB" id="A0AAD5ZCD7"/>
<feature type="region of interest" description="Disordered" evidence="2">
    <location>
        <begin position="157"/>
        <end position="179"/>
    </location>
</feature>
<keyword evidence="1" id="KW-0238">DNA-binding</keyword>
<feature type="region of interest" description="Disordered" evidence="2">
    <location>
        <begin position="238"/>
        <end position="269"/>
    </location>
</feature>
<dbReference type="InterPro" id="IPR009071">
    <property type="entry name" value="HMG_box_dom"/>
</dbReference>
<feature type="compositionally biased region" description="Polar residues" evidence="2">
    <location>
        <begin position="157"/>
        <end position="173"/>
    </location>
</feature>
<accession>A0AAD5ZCD7</accession>
<dbReference type="GO" id="GO:0003677">
    <property type="term" value="F:DNA binding"/>
    <property type="evidence" value="ECO:0007669"/>
    <property type="project" value="UniProtKB-UniRule"/>
</dbReference>
<dbReference type="PROSITE" id="PS50118">
    <property type="entry name" value="HMG_BOX_2"/>
    <property type="match status" value="1"/>
</dbReference>
<evidence type="ECO:0000313" key="5">
    <source>
        <dbReference type="EMBL" id="KAJ3690816.1"/>
    </source>
</evidence>
<dbReference type="PROSITE" id="PS51011">
    <property type="entry name" value="ARID"/>
    <property type="match status" value="1"/>
</dbReference>
<dbReference type="Pfam" id="PF01388">
    <property type="entry name" value="ARID"/>
    <property type="match status" value="1"/>
</dbReference>
<dbReference type="SUPFAM" id="SSF47095">
    <property type="entry name" value="HMG-box"/>
    <property type="match status" value="1"/>
</dbReference>